<proteinExistence type="predicted"/>
<dbReference type="Proteomes" id="UP000004525">
    <property type="component" value="Unassembled WGS sequence"/>
</dbReference>
<accession>C2JWB9</accession>
<dbReference type="HOGENOM" id="CLU_207191_0_0_9"/>
<reference evidence="1" key="1">
    <citation type="submission" date="2009-01" db="EMBL/GenBank/DDBJ databases">
        <authorList>
            <person name="Qin X."/>
            <person name="Bachman B."/>
            <person name="Battles P."/>
            <person name="Bell A."/>
            <person name="Bess C."/>
            <person name="Bickham C."/>
            <person name="Chaboub L."/>
            <person name="Chen D."/>
            <person name="Coyle M."/>
            <person name="Deiros D.R."/>
            <person name="Dinh H."/>
            <person name="Forbes L."/>
            <person name="Fowler G."/>
            <person name="Francisco L."/>
            <person name="Fu Q."/>
            <person name="Gubbala S."/>
            <person name="Hale W."/>
            <person name="Han Y."/>
            <person name="Hemphill L."/>
            <person name="Highlander S.K."/>
            <person name="Hirani K."/>
            <person name="Hogues M."/>
            <person name="Jackson L."/>
            <person name="Jakkamsetti A."/>
            <person name="Javaid M."/>
            <person name="Jiang H."/>
            <person name="Korchina V."/>
            <person name="Kovar C."/>
            <person name="Lara F."/>
            <person name="Lee S."/>
            <person name="Mata R."/>
            <person name="Mathew T."/>
            <person name="Moen C."/>
            <person name="Morales K."/>
            <person name="Munidasa M."/>
            <person name="Nazareth L."/>
            <person name="Ngo R."/>
            <person name="Nguyen L."/>
            <person name="Okwuonu G."/>
            <person name="Ongeri F."/>
            <person name="Patil S."/>
            <person name="Petrosino J."/>
            <person name="Pham C."/>
            <person name="Pham P."/>
            <person name="Pu L.-L."/>
            <person name="Puazo M."/>
            <person name="Raj R."/>
            <person name="Reid J."/>
            <person name="Rouhana J."/>
            <person name="Saada N."/>
            <person name="Shang Y."/>
            <person name="Simmons D."/>
            <person name="Thornton R."/>
            <person name="Warren J."/>
            <person name="Weissenberger G."/>
            <person name="Zhang J."/>
            <person name="Zhang L."/>
            <person name="Zhou C."/>
            <person name="Zhu D."/>
            <person name="Muzny D."/>
            <person name="Worley K."/>
            <person name="Gibbs R."/>
        </authorList>
    </citation>
    <scope>NUCLEOTIDE SEQUENCE [LARGE SCALE GENOMIC DNA]</scope>
    <source>
        <strain evidence="1">LMS2-1</strain>
    </source>
</reference>
<comment type="caution">
    <text evidence="1">The sequence shown here is derived from an EMBL/GenBank/DDBJ whole genome shotgun (WGS) entry which is preliminary data.</text>
</comment>
<organism evidence="1 2">
    <name type="scientific">Lacticaseibacillus rhamnosus (strain LMS2-1)</name>
    <dbReference type="NCBI Taxonomy" id="525361"/>
    <lineage>
        <taxon>Bacteria</taxon>
        <taxon>Bacillati</taxon>
        <taxon>Bacillota</taxon>
        <taxon>Bacilli</taxon>
        <taxon>Lactobacillales</taxon>
        <taxon>Lactobacillaceae</taxon>
        <taxon>Lacticaseibacillus</taxon>
    </lineage>
</organism>
<dbReference type="EMBL" id="ACIZ01000053">
    <property type="protein sequence ID" value="EEN80655.1"/>
    <property type="molecule type" value="Genomic_DNA"/>
</dbReference>
<sequence>MPHPAKIDLPLRPQDIVPWKLDFPKEEWEYFDRLHKEANDKLTEWPAPTAN</sequence>
<keyword evidence="2" id="KW-1185">Reference proteome</keyword>
<dbReference type="AlphaFoldDB" id="C2JWB9"/>
<gene>
    <name evidence="1" type="ORF">HMPREF0539_1203</name>
</gene>
<protein>
    <submittedName>
        <fullName evidence="1">Uncharacterized protein</fullName>
    </submittedName>
</protein>
<evidence type="ECO:0000313" key="1">
    <source>
        <dbReference type="EMBL" id="EEN80655.1"/>
    </source>
</evidence>
<name>C2JWB9_LACRM</name>
<evidence type="ECO:0000313" key="2">
    <source>
        <dbReference type="Proteomes" id="UP000004525"/>
    </source>
</evidence>